<reference evidence="1" key="1">
    <citation type="submission" date="2022-04" db="EMBL/GenBank/DDBJ databases">
        <title>Genome of the entomopathogenic fungus Entomophthora muscae.</title>
        <authorList>
            <person name="Elya C."/>
            <person name="Lovett B.R."/>
            <person name="Lee E."/>
            <person name="Macias A.M."/>
            <person name="Hajek A.E."/>
            <person name="De Bivort B.L."/>
            <person name="Kasson M.T."/>
            <person name="De Fine Licht H.H."/>
            <person name="Stajich J.E."/>
        </authorList>
    </citation>
    <scope>NUCLEOTIDE SEQUENCE</scope>
    <source>
        <strain evidence="1">Berkeley</strain>
    </source>
</reference>
<proteinExistence type="predicted"/>
<gene>
    <name evidence="1" type="primary">GET1_2</name>
    <name evidence="1" type="ORF">DSO57_1029375</name>
</gene>
<dbReference type="Proteomes" id="UP001165960">
    <property type="component" value="Unassembled WGS sequence"/>
</dbReference>
<keyword evidence="2" id="KW-1185">Reference proteome</keyword>
<evidence type="ECO:0000313" key="2">
    <source>
        <dbReference type="Proteomes" id="UP001165960"/>
    </source>
</evidence>
<dbReference type="EMBL" id="QTSX02002323">
    <property type="protein sequence ID" value="KAJ9076099.1"/>
    <property type="molecule type" value="Genomic_DNA"/>
</dbReference>
<comment type="caution">
    <text evidence="1">The sequence shown here is derived from an EMBL/GenBank/DDBJ whole genome shotgun (WGS) entry which is preliminary data.</text>
</comment>
<sequence length="216" mass="24218">MAHIDVFLMVSTLVITLFIELLGRLQIISGVSKVYYYLARKLGWKKLKIACKYPKAIKNFQTELSGINSKEEFSRWAKLNRRLEKLKKEHAEAKKNLTIEAVKFQIGLSIAIYVALYGFLITWALLYRSSPTFTLPPGFLGPFESFLSMPGSPLGTVSLVAWLFVCKRVCGWMFRRFKFSKQSSGLFGGLLGGSGLDLSAIFQATSTVLPPEAQSM</sequence>
<name>A0ACC2TN85_9FUNG</name>
<evidence type="ECO:0000313" key="1">
    <source>
        <dbReference type="EMBL" id="KAJ9076099.1"/>
    </source>
</evidence>
<organism evidence="1 2">
    <name type="scientific">Entomophthora muscae</name>
    <dbReference type="NCBI Taxonomy" id="34485"/>
    <lineage>
        <taxon>Eukaryota</taxon>
        <taxon>Fungi</taxon>
        <taxon>Fungi incertae sedis</taxon>
        <taxon>Zoopagomycota</taxon>
        <taxon>Entomophthoromycotina</taxon>
        <taxon>Entomophthoromycetes</taxon>
        <taxon>Entomophthorales</taxon>
        <taxon>Entomophthoraceae</taxon>
        <taxon>Entomophthora</taxon>
    </lineage>
</organism>
<accession>A0ACC2TN85</accession>
<protein>
    <submittedName>
        <fullName evidence="1">GET complex subunit get1</fullName>
    </submittedName>
</protein>